<feature type="domain" description="SGNH hydrolase-type esterase" evidence="3">
    <location>
        <begin position="272"/>
        <end position="421"/>
    </location>
</feature>
<evidence type="ECO:0000313" key="4">
    <source>
        <dbReference type="EMBL" id="PQJ12197.1"/>
    </source>
</evidence>
<protein>
    <recommendedName>
        <fullName evidence="3">SGNH hydrolase-type esterase domain-containing protein</fullName>
    </recommendedName>
</protein>
<evidence type="ECO:0000313" key="5">
    <source>
        <dbReference type="Proteomes" id="UP000239872"/>
    </source>
</evidence>
<keyword evidence="2" id="KW-0812">Transmembrane</keyword>
<dbReference type="PANTHER" id="PTHR30383:SF29">
    <property type="entry name" value="SGNH HYDROLASE-TYPE ESTERASE DOMAIN-CONTAINING PROTEIN"/>
    <property type="match status" value="1"/>
</dbReference>
<keyword evidence="2" id="KW-0472">Membrane</keyword>
<dbReference type="Proteomes" id="UP000239872">
    <property type="component" value="Unassembled WGS sequence"/>
</dbReference>
<dbReference type="GO" id="GO:0016788">
    <property type="term" value="F:hydrolase activity, acting on ester bonds"/>
    <property type="evidence" value="ECO:0007669"/>
    <property type="project" value="UniProtKB-ARBA"/>
</dbReference>
<dbReference type="Gene3D" id="3.40.50.1110">
    <property type="entry name" value="SGNH hydrolase"/>
    <property type="match status" value="1"/>
</dbReference>
<keyword evidence="2" id="KW-1133">Transmembrane helix</keyword>
<accession>A0A2S7T004</accession>
<gene>
    <name evidence="4" type="ORF">CJD36_000095</name>
</gene>
<feature type="compositionally biased region" description="Polar residues" evidence="1">
    <location>
        <begin position="502"/>
        <end position="513"/>
    </location>
</feature>
<reference evidence="4 5" key="1">
    <citation type="submission" date="2018-01" db="EMBL/GenBank/DDBJ databases">
        <title>A novel member of the phylum Bacteroidetes isolated from glacier ice.</title>
        <authorList>
            <person name="Liu Q."/>
            <person name="Xin Y.-H."/>
        </authorList>
    </citation>
    <scope>NUCLEOTIDE SEQUENCE [LARGE SCALE GENOMIC DNA]</scope>
    <source>
        <strain evidence="4 5">RB1R16</strain>
    </source>
</reference>
<dbReference type="OrthoDB" id="9764375at2"/>
<dbReference type="Pfam" id="PF13472">
    <property type="entry name" value="Lipase_GDSL_2"/>
    <property type="match status" value="1"/>
</dbReference>
<dbReference type="AlphaFoldDB" id="A0A2S7T004"/>
<comment type="caution">
    <text evidence="4">The sequence shown here is derived from an EMBL/GenBank/DDBJ whole genome shotgun (WGS) entry which is preliminary data.</text>
</comment>
<proteinExistence type="predicted"/>
<evidence type="ECO:0000256" key="2">
    <source>
        <dbReference type="SAM" id="Phobius"/>
    </source>
</evidence>
<evidence type="ECO:0000259" key="3">
    <source>
        <dbReference type="Pfam" id="PF13472"/>
    </source>
</evidence>
<dbReference type="RefSeq" id="WP_105037082.1">
    <property type="nucleotide sequence ID" value="NZ_PPSL01000001.1"/>
</dbReference>
<dbReference type="InterPro" id="IPR051532">
    <property type="entry name" value="Ester_Hydrolysis_Enzymes"/>
</dbReference>
<dbReference type="SUPFAM" id="SSF52266">
    <property type="entry name" value="SGNH hydrolase"/>
    <property type="match status" value="1"/>
</dbReference>
<dbReference type="PANTHER" id="PTHR30383">
    <property type="entry name" value="THIOESTERASE 1/PROTEASE 1/LYSOPHOSPHOLIPASE L1"/>
    <property type="match status" value="1"/>
</dbReference>
<dbReference type="InterPro" id="IPR036514">
    <property type="entry name" value="SGNH_hydro_sf"/>
</dbReference>
<dbReference type="InterPro" id="IPR013830">
    <property type="entry name" value="SGNH_hydro"/>
</dbReference>
<organism evidence="4 5">
    <name type="scientific">Flavipsychrobacter stenotrophus</name>
    <dbReference type="NCBI Taxonomy" id="2077091"/>
    <lineage>
        <taxon>Bacteria</taxon>
        <taxon>Pseudomonadati</taxon>
        <taxon>Bacteroidota</taxon>
        <taxon>Chitinophagia</taxon>
        <taxon>Chitinophagales</taxon>
        <taxon>Chitinophagaceae</taxon>
        <taxon>Flavipsychrobacter</taxon>
    </lineage>
</organism>
<keyword evidence="5" id="KW-1185">Reference proteome</keyword>
<feature type="transmembrane region" description="Helical" evidence="2">
    <location>
        <begin position="6"/>
        <end position="29"/>
    </location>
</feature>
<sequence length="513" mass="56434">MILSNGRYIVIIAHLAAVGSFTVISPLAVMSMASRLASLLLILFAPFVGVAQQDNDAWYPVPAQHYGFIQYDENVISLPHGLDSFFYKLQALKHNHNGRVNVIHIGDSHTQADGVTAVMRLGLQEYFGNAGRGLVFPYQLANSNAPHDIRSSSNTSWKSNRLTSPDKPIATGISGYGIHSANQNAAVNIALKDMDGRQERFNRMVFFLCNDNVCYRMSDSNLASPFTFNTTRSTTENSFTVNTDSMITSFQLAKVSSTNAVDYSFYGVSLEKRDTPGVLYHTIGVNGARYDQFLPNDLFWSQLKDLDGDLFIVSLGTNEAQNPTVNEAALSATCDSFVRMIHRIAPHAAVLITTPAGSYYRKKKPNKSIQNVADALKRYCTTAHVPYWDLLDVSGGVPGTLSWKKLSLISQDLVHYNNAGYYLQGQLLLNAVAKSYNTFEKAHPYAVKKAAAPAKATPANKIIKTEVVKAKLPPEPAKAPEPKKPEVPPTLKPSVPEDQPTKPGSNIKVQYEW</sequence>
<evidence type="ECO:0000256" key="1">
    <source>
        <dbReference type="SAM" id="MobiDB-lite"/>
    </source>
</evidence>
<dbReference type="Gene3D" id="2.60.120.1360">
    <property type="match status" value="1"/>
</dbReference>
<feature type="region of interest" description="Disordered" evidence="1">
    <location>
        <begin position="468"/>
        <end position="513"/>
    </location>
</feature>
<name>A0A2S7T004_9BACT</name>
<dbReference type="EMBL" id="PPSL01000001">
    <property type="protein sequence ID" value="PQJ12197.1"/>
    <property type="molecule type" value="Genomic_DNA"/>
</dbReference>